<dbReference type="GO" id="GO:0003723">
    <property type="term" value="F:RNA binding"/>
    <property type="evidence" value="ECO:0007669"/>
    <property type="project" value="TreeGrafter"/>
</dbReference>
<dbReference type="SUPFAM" id="SSF54211">
    <property type="entry name" value="Ribosomal protein S5 domain 2-like"/>
    <property type="match status" value="1"/>
</dbReference>
<sequence length="207" mass="23888">MEAYLERARKYNAFYKEQLADFEIGKRHLANMMGQDPEFFTQKDIDEAIEYLFPSGLFEPRARPMMKHPDKIFPRRKEAEFDESGRRKSCWSKATVVGNGVGKYVINGVDFRDMFPRQQDREQLLFPLQFTGFMNKVDVDASVDGGGPTGQAGAVRVAVSRALRSFVGKDMLEQMRIAGLLTIDPRLRERKKPGQEGARRKFTWKKR</sequence>
<dbReference type="PANTHER" id="PTHR21569:SF1">
    <property type="entry name" value="SMALL RIBOSOMAL SUBUNIT PROTEIN US9M"/>
    <property type="match status" value="1"/>
</dbReference>
<evidence type="ECO:0000256" key="2">
    <source>
        <dbReference type="ARBA" id="ARBA00005251"/>
    </source>
</evidence>
<dbReference type="Proteomes" id="UP001187531">
    <property type="component" value="Unassembled WGS sequence"/>
</dbReference>
<evidence type="ECO:0000256" key="7">
    <source>
        <dbReference type="ARBA" id="ARBA00039318"/>
    </source>
</evidence>
<reference evidence="11" key="1">
    <citation type="submission" date="2023-07" db="EMBL/GenBank/DDBJ databases">
        <title>Chromosome-level genome assembly of Artemia franciscana.</title>
        <authorList>
            <person name="Jo E."/>
        </authorList>
    </citation>
    <scope>NUCLEOTIDE SEQUENCE</scope>
    <source>
        <tissue evidence="11">Whole body</tissue>
    </source>
</reference>
<dbReference type="InterPro" id="IPR020568">
    <property type="entry name" value="Ribosomal_Su5_D2-typ_SF"/>
</dbReference>
<evidence type="ECO:0000256" key="3">
    <source>
        <dbReference type="ARBA" id="ARBA00022946"/>
    </source>
</evidence>
<comment type="similarity">
    <text evidence="2 9">Belongs to the universal ribosomal protein uS9 family.</text>
</comment>
<keyword evidence="12" id="KW-1185">Reference proteome</keyword>
<comment type="caution">
    <text evidence="11">The sequence shown here is derived from an EMBL/GenBank/DDBJ whole genome shotgun (WGS) entry which is preliminary data.</text>
</comment>
<evidence type="ECO:0000256" key="6">
    <source>
        <dbReference type="ARBA" id="ARBA00023274"/>
    </source>
</evidence>
<keyword evidence="6 9" id="KW-0687">Ribonucleoprotein</keyword>
<dbReference type="Gene3D" id="3.30.230.10">
    <property type="match status" value="1"/>
</dbReference>
<dbReference type="FunFam" id="3.30.230.10:FF:000035">
    <property type="entry name" value="28S ribosomal protein S9, mitochondrial"/>
    <property type="match status" value="1"/>
</dbReference>
<keyword evidence="3" id="KW-0809">Transit peptide</keyword>
<evidence type="ECO:0000256" key="5">
    <source>
        <dbReference type="ARBA" id="ARBA00023128"/>
    </source>
</evidence>
<evidence type="ECO:0000313" key="11">
    <source>
        <dbReference type="EMBL" id="KAK2711937.1"/>
    </source>
</evidence>
<evidence type="ECO:0000256" key="1">
    <source>
        <dbReference type="ARBA" id="ARBA00004173"/>
    </source>
</evidence>
<feature type="region of interest" description="Disordered" evidence="10">
    <location>
        <begin position="188"/>
        <end position="207"/>
    </location>
</feature>
<dbReference type="GO" id="GO:0005743">
    <property type="term" value="C:mitochondrial inner membrane"/>
    <property type="evidence" value="ECO:0007669"/>
    <property type="project" value="UniProtKB-ARBA"/>
</dbReference>
<dbReference type="GO" id="GO:0006412">
    <property type="term" value="P:translation"/>
    <property type="evidence" value="ECO:0007669"/>
    <property type="project" value="InterPro"/>
</dbReference>
<protein>
    <recommendedName>
        <fullName evidence="7">Small ribosomal subunit protein uS9m</fullName>
    </recommendedName>
    <alternativeName>
        <fullName evidence="8">28S ribosomal protein S9, mitochondrial</fullName>
    </alternativeName>
</protein>
<name>A0AA88HX93_ARTSF</name>
<dbReference type="EMBL" id="JAVRJZ010000016">
    <property type="protein sequence ID" value="KAK2711937.1"/>
    <property type="molecule type" value="Genomic_DNA"/>
</dbReference>
<dbReference type="InterPro" id="IPR020574">
    <property type="entry name" value="Ribosomal_uS9_CS"/>
</dbReference>
<dbReference type="GO" id="GO:0003735">
    <property type="term" value="F:structural constituent of ribosome"/>
    <property type="evidence" value="ECO:0007669"/>
    <property type="project" value="InterPro"/>
</dbReference>
<evidence type="ECO:0000256" key="9">
    <source>
        <dbReference type="RuleBase" id="RU003815"/>
    </source>
</evidence>
<evidence type="ECO:0000256" key="10">
    <source>
        <dbReference type="SAM" id="MobiDB-lite"/>
    </source>
</evidence>
<dbReference type="AlphaFoldDB" id="A0AA88HX93"/>
<comment type="subcellular location">
    <subcellularLocation>
        <location evidence="1">Mitochondrion</location>
    </subcellularLocation>
</comment>
<dbReference type="PANTHER" id="PTHR21569">
    <property type="entry name" value="RIBOSOMAL PROTEIN S9"/>
    <property type="match status" value="1"/>
</dbReference>
<keyword evidence="5" id="KW-0496">Mitochondrion</keyword>
<dbReference type="InterPro" id="IPR014721">
    <property type="entry name" value="Ribsml_uS5_D2-typ_fold_subgr"/>
</dbReference>
<organism evidence="11 12">
    <name type="scientific">Artemia franciscana</name>
    <name type="common">Brine shrimp</name>
    <name type="synonym">Artemia sanfranciscana</name>
    <dbReference type="NCBI Taxonomy" id="6661"/>
    <lineage>
        <taxon>Eukaryota</taxon>
        <taxon>Metazoa</taxon>
        <taxon>Ecdysozoa</taxon>
        <taxon>Arthropoda</taxon>
        <taxon>Crustacea</taxon>
        <taxon>Branchiopoda</taxon>
        <taxon>Anostraca</taxon>
        <taxon>Artemiidae</taxon>
        <taxon>Artemia</taxon>
    </lineage>
</organism>
<accession>A0AA88HX93</accession>
<keyword evidence="4 9" id="KW-0689">Ribosomal protein</keyword>
<dbReference type="Pfam" id="PF00380">
    <property type="entry name" value="Ribosomal_S9"/>
    <property type="match status" value="1"/>
</dbReference>
<evidence type="ECO:0000256" key="8">
    <source>
        <dbReference type="ARBA" id="ARBA00076042"/>
    </source>
</evidence>
<evidence type="ECO:0000313" key="12">
    <source>
        <dbReference type="Proteomes" id="UP001187531"/>
    </source>
</evidence>
<dbReference type="PROSITE" id="PS00360">
    <property type="entry name" value="RIBOSOMAL_S9"/>
    <property type="match status" value="1"/>
</dbReference>
<dbReference type="InterPro" id="IPR000754">
    <property type="entry name" value="Ribosomal_uS9"/>
</dbReference>
<evidence type="ECO:0000256" key="4">
    <source>
        <dbReference type="ARBA" id="ARBA00022980"/>
    </source>
</evidence>
<proteinExistence type="inferred from homology"/>
<dbReference type="GO" id="GO:0005763">
    <property type="term" value="C:mitochondrial small ribosomal subunit"/>
    <property type="evidence" value="ECO:0007669"/>
    <property type="project" value="TreeGrafter"/>
</dbReference>
<gene>
    <name evidence="11" type="ORF">QYM36_012902</name>
</gene>